<dbReference type="AlphaFoldDB" id="A0A455VN63"/>
<reference evidence="1 2" key="1">
    <citation type="submission" date="2019-03" db="EMBL/GenBank/DDBJ databases">
        <title>The genome sequence of Candidatus Serratia symbiotica strain IS.</title>
        <authorList>
            <person name="Nikoh N."/>
            <person name="Koga R."/>
            <person name="Oshima K."/>
            <person name="Hattori M."/>
            <person name="Fukatsu T."/>
        </authorList>
    </citation>
    <scope>NUCLEOTIDE SEQUENCE [LARGE SCALE GENOMIC DNA]</scope>
    <source>
        <strain evidence="1 2">IS</strain>
    </source>
</reference>
<evidence type="ECO:0000313" key="1">
    <source>
        <dbReference type="EMBL" id="BBI92108.1"/>
    </source>
</evidence>
<evidence type="ECO:0000313" key="2">
    <source>
        <dbReference type="Proteomes" id="UP000324392"/>
    </source>
</evidence>
<sequence length="113" mass="12585">MNDFRISVTPATSQIRVPDGRFIISLFSRSARGSAPPAVRETDYSASFYPDRTPRGRRWRSAKKADRLWRYDHLIVSGQISLQQAVAPVMTRLLPLRGGDVICGLRSARGAAI</sequence>
<organism evidence="1 2">
    <name type="scientific">Serratia symbiotica</name>
    <dbReference type="NCBI Taxonomy" id="138074"/>
    <lineage>
        <taxon>Bacteria</taxon>
        <taxon>Pseudomonadati</taxon>
        <taxon>Pseudomonadota</taxon>
        <taxon>Gammaproteobacteria</taxon>
        <taxon>Enterobacterales</taxon>
        <taxon>Yersiniaceae</taxon>
        <taxon>Serratia</taxon>
    </lineage>
</organism>
<protein>
    <submittedName>
        <fullName evidence="1">Uncharacterized protein</fullName>
    </submittedName>
</protein>
<dbReference type="EMBL" id="AP019531">
    <property type="protein sequence ID" value="BBI92108.1"/>
    <property type="molecule type" value="Genomic_DNA"/>
</dbReference>
<gene>
    <name evidence="1" type="ORF">SSYIS1_16540</name>
</gene>
<proteinExistence type="predicted"/>
<accession>A0A455VN63</accession>
<name>A0A455VN63_9GAMM</name>
<dbReference type="Proteomes" id="UP000324392">
    <property type="component" value="Chromosome"/>
</dbReference>